<proteinExistence type="predicted"/>
<sequence length="53" mass="5665">MSDPSCTRPQFTLTCRPVPLTAVGGPCCQDQLFGLDVPDQRGPGLQDALFKSV</sequence>
<evidence type="ECO:0000313" key="1">
    <source>
        <dbReference type="EMBL" id="EDW53584.1"/>
    </source>
</evidence>
<dbReference type="Proteomes" id="UP000001292">
    <property type="component" value="Unassembled WGS sequence"/>
</dbReference>
<dbReference type="AlphaFoldDB" id="B4HZX7"/>
<organism evidence="2">
    <name type="scientific">Drosophila sechellia</name>
    <name type="common">Fruit fly</name>
    <dbReference type="NCBI Taxonomy" id="7238"/>
    <lineage>
        <taxon>Eukaryota</taxon>
        <taxon>Metazoa</taxon>
        <taxon>Ecdysozoa</taxon>
        <taxon>Arthropoda</taxon>
        <taxon>Hexapoda</taxon>
        <taxon>Insecta</taxon>
        <taxon>Pterygota</taxon>
        <taxon>Neoptera</taxon>
        <taxon>Endopterygota</taxon>
        <taxon>Diptera</taxon>
        <taxon>Brachycera</taxon>
        <taxon>Muscomorpha</taxon>
        <taxon>Ephydroidea</taxon>
        <taxon>Drosophilidae</taxon>
        <taxon>Drosophila</taxon>
        <taxon>Sophophora</taxon>
    </lineage>
</organism>
<reference evidence="1 2" key="1">
    <citation type="journal article" date="2007" name="Nature">
        <title>Evolution of genes and genomes on the Drosophila phylogeny.</title>
        <authorList>
            <consortium name="Drosophila 12 Genomes Consortium"/>
            <person name="Clark A.G."/>
            <person name="Eisen M.B."/>
            <person name="Smith D.R."/>
            <person name="Bergman C.M."/>
            <person name="Oliver B."/>
            <person name="Markow T.A."/>
            <person name="Kaufman T.C."/>
            <person name="Kellis M."/>
            <person name="Gelbart W."/>
            <person name="Iyer V.N."/>
            <person name="Pollard D.A."/>
            <person name="Sackton T.B."/>
            <person name="Larracuente A.M."/>
            <person name="Singh N.D."/>
            <person name="Abad J.P."/>
            <person name="Abt D.N."/>
            <person name="Adryan B."/>
            <person name="Aguade M."/>
            <person name="Akashi H."/>
            <person name="Anderson W.W."/>
            <person name="Aquadro C.F."/>
            <person name="Ardell D.H."/>
            <person name="Arguello R."/>
            <person name="Artieri C.G."/>
            <person name="Barbash D.A."/>
            <person name="Barker D."/>
            <person name="Barsanti P."/>
            <person name="Batterham P."/>
            <person name="Batzoglou S."/>
            <person name="Begun D."/>
            <person name="Bhutkar A."/>
            <person name="Blanco E."/>
            <person name="Bosak S.A."/>
            <person name="Bradley R.K."/>
            <person name="Brand A.D."/>
            <person name="Brent M.R."/>
            <person name="Brooks A.N."/>
            <person name="Brown R.H."/>
            <person name="Butlin R.K."/>
            <person name="Caggese C."/>
            <person name="Calvi B.R."/>
            <person name="Bernardo de Carvalho A."/>
            <person name="Caspi A."/>
            <person name="Castrezana S."/>
            <person name="Celniker S.E."/>
            <person name="Chang J.L."/>
            <person name="Chapple C."/>
            <person name="Chatterji S."/>
            <person name="Chinwalla A."/>
            <person name="Civetta A."/>
            <person name="Clifton S.W."/>
            <person name="Comeron J.M."/>
            <person name="Costello J.C."/>
            <person name="Coyne J.A."/>
            <person name="Daub J."/>
            <person name="David R.G."/>
            <person name="Delcher A.L."/>
            <person name="Delehaunty K."/>
            <person name="Do C.B."/>
            <person name="Ebling H."/>
            <person name="Edwards K."/>
            <person name="Eickbush T."/>
            <person name="Evans J.D."/>
            <person name="Filipski A."/>
            <person name="Findeiss S."/>
            <person name="Freyhult E."/>
            <person name="Fulton L."/>
            <person name="Fulton R."/>
            <person name="Garcia A.C."/>
            <person name="Gardiner A."/>
            <person name="Garfield D.A."/>
            <person name="Garvin B.E."/>
            <person name="Gibson G."/>
            <person name="Gilbert D."/>
            <person name="Gnerre S."/>
            <person name="Godfrey J."/>
            <person name="Good R."/>
            <person name="Gotea V."/>
            <person name="Gravely B."/>
            <person name="Greenberg A.J."/>
            <person name="Griffiths-Jones S."/>
            <person name="Gross S."/>
            <person name="Guigo R."/>
            <person name="Gustafson E.A."/>
            <person name="Haerty W."/>
            <person name="Hahn M.W."/>
            <person name="Halligan D.L."/>
            <person name="Halpern A.L."/>
            <person name="Halter G.M."/>
            <person name="Han M.V."/>
            <person name="Heger A."/>
            <person name="Hillier L."/>
            <person name="Hinrichs A.S."/>
            <person name="Holmes I."/>
            <person name="Hoskins R.A."/>
            <person name="Hubisz M.J."/>
            <person name="Hultmark D."/>
            <person name="Huntley M.A."/>
            <person name="Jaffe D.B."/>
            <person name="Jagadeeshan S."/>
            <person name="Jeck W.R."/>
            <person name="Johnson J."/>
            <person name="Jones C.D."/>
            <person name="Jordan W.C."/>
            <person name="Karpen G.H."/>
            <person name="Kataoka E."/>
            <person name="Keightley P.D."/>
            <person name="Kheradpour P."/>
            <person name="Kirkness E.F."/>
            <person name="Koerich L.B."/>
            <person name="Kristiansen K."/>
            <person name="Kudrna D."/>
            <person name="Kulathinal R.J."/>
            <person name="Kumar S."/>
            <person name="Kwok R."/>
            <person name="Lander E."/>
            <person name="Langley C.H."/>
            <person name="Lapoint R."/>
            <person name="Lazzaro B.P."/>
            <person name="Lee S.J."/>
            <person name="Levesque L."/>
            <person name="Li R."/>
            <person name="Lin C.F."/>
            <person name="Lin M.F."/>
            <person name="Lindblad-Toh K."/>
            <person name="Llopart A."/>
            <person name="Long M."/>
            <person name="Low L."/>
            <person name="Lozovsky E."/>
            <person name="Lu J."/>
            <person name="Luo M."/>
            <person name="Machado C.A."/>
            <person name="Makalowski W."/>
            <person name="Marzo M."/>
            <person name="Matsuda M."/>
            <person name="Matzkin L."/>
            <person name="McAllister B."/>
            <person name="McBride C.S."/>
            <person name="McKernan B."/>
            <person name="McKernan K."/>
            <person name="Mendez-Lago M."/>
            <person name="Minx P."/>
            <person name="Mollenhauer M.U."/>
            <person name="Montooth K."/>
            <person name="Mount S.M."/>
            <person name="Mu X."/>
            <person name="Myers E."/>
            <person name="Negre B."/>
            <person name="Newfeld S."/>
            <person name="Nielsen R."/>
            <person name="Noor M.A."/>
            <person name="O'Grady P."/>
            <person name="Pachter L."/>
            <person name="Papaceit M."/>
            <person name="Parisi M.J."/>
            <person name="Parisi M."/>
            <person name="Parts L."/>
            <person name="Pedersen J.S."/>
            <person name="Pesole G."/>
            <person name="Phillippy A.M."/>
            <person name="Ponting C.P."/>
            <person name="Pop M."/>
            <person name="Porcelli D."/>
            <person name="Powell J.R."/>
            <person name="Prohaska S."/>
            <person name="Pruitt K."/>
            <person name="Puig M."/>
            <person name="Quesneville H."/>
            <person name="Ram K.R."/>
            <person name="Rand D."/>
            <person name="Rasmussen M.D."/>
            <person name="Reed L.K."/>
            <person name="Reenan R."/>
            <person name="Reily A."/>
            <person name="Remington K.A."/>
            <person name="Rieger T.T."/>
            <person name="Ritchie M.G."/>
            <person name="Robin C."/>
            <person name="Rogers Y.H."/>
            <person name="Rohde C."/>
            <person name="Rozas J."/>
            <person name="Rubenfield M.J."/>
            <person name="Ruiz A."/>
            <person name="Russo S."/>
            <person name="Salzberg S.L."/>
            <person name="Sanchez-Gracia A."/>
            <person name="Saranga D.J."/>
            <person name="Sato H."/>
            <person name="Schaeffer S.W."/>
            <person name="Schatz M.C."/>
            <person name="Schlenke T."/>
            <person name="Schwartz R."/>
            <person name="Segarra C."/>
            <person name="Singh R.S."/>
            <person name="Sirot L."/>
            <person name="Sirota M."/>
            <person name="Sisneros N.B."/>
            <person name="Smith C.D."/>
            <person name="Smith T.F."/>
            <person name="Spieth J."/>
            <person name="Stage D.E."/>
            <person name="Stark A."/>
            <person name="Stephan W."/>
            <person name="Strausberg R.L."/>
            <person name="Strempel S."/>
            <person name="Sturgill D."/>
            <person name="Sutton G."/>
            <person name="Sutton G.G."/>
            <person name="Tao W."/>
            <person name="Teichmann S."/>
            <person name="Tobari Y.N."/>
            <person name="Tomimura Y."/>
            <person name="Tsolas J.M."/>
            <person name="Valente V.L."/>
            <person name="Venter E."/>
            <person name="Venter J.C."/>
            <person name="Vicario S."/>
            <person name="Vieira F.G."/>
            <person name="Vilella A.J."/>
            <person name="Villasante A."/>
            <person name="Walenz B."/>
            <person name="Wang J."/>
            <person name="Wasserman M."/>
            <person name="Watts T."/>
            <person name="Wilson D."/>
            <person name="Wilson R.K."/>
            <person name="Wing R.A."/>
            <person name="Wolfner M.F."/>
            <person name="Wong A."/>
            <person name="Wong G.K."/>
            <person name="Wu C.I."/>
            <person name="Wu G."/>
            <person name="Yamamoto D."/>
            <person name="Yang H.P."/>
            <person name="Yang S.P."/>
            <person name="Yorke J.A."/>
            <person name="Yoshida K."/>
            <person name="Zdobnov E."/>
            <person name="Zhang P."/>
            <person name="Zhang Y."/>
            <person name="Zimin A.V."/>
            <person name="Baldwin J."/>
            <person name="Abdouelleil A."/>
            <person name="Abdulkadir J."/>
            <person name="Abebe A."/>
            <person name="Abera B."/>
            <person name="Abreu J."/>
            <person name="Acer S.C."/>
            <person name="Aftuck L."/>
            <person name="Alexander A."/>
            <person name="An P."/>
            <person name="Anderson E."/>
            <person name="Anderson S."/>
            <person name="Arachi H."/>
            <person name="Azer M."/>
            <person name="Bachantsang P."/>
            <person name="Barry A."/>
            <person name="Bayul T."/>
            <person name="Berlin A."/>
            <person name="Bessette D."/>
            <person name="Bloom T."/>
            <person name="Blye J."/>
            <person name="Boguslavskiy L."/>
            <person name="Bonnet C."/>
            <person name="Boukhgalter B."/>
            <person name="Bourzgui I."/>
            <person name="Brown A."/>
            <person name="Cahill P."/>
            <person name="Channer S."/>
            <person name="Cheshatsang Y."/>
            <person name="Chuda L."/>
            <person name="Citroen M."/>
            <person name="Collymore A."/>
            <person name="Cooke P."/>
            <person name="Costello M."/>
            <person name="D'Aco K."/>
            <person name="Daza R."/>
            <person name="De Haan G."/>
            <person name="DeGray S."/>
            <person name="DeMaso C."/>
            <person name="Dhargay N."/>
            <person name="Dooley K."/>
            <person name="Dooley E."/>
            <person name="Doricent M."/>
            <person name="Dorje P."/>
            <person name="Dorjee K."/>
            <person name="Dupes A."/>
            <person name="Elong R."/>
            <person name="Falk J."/>
            <person name="Farina A."/>
            <person name="Faro S."/>
            <person name="Ferguson D."/>
            <person name="Fisher S."/>
            <person name="Foley C.D."/>
            <person name="Franke A."/>
            <person name="Friedrich D."/>
            <person name="Gadbois L."/>
            <person name="Gearin G."/>
            <person name="Gearin C.R."/>
            <person name="Giannoukos G."/>
            <person name="Goode T."/>
            <person name="Graham J."/>
            <person name="Grandbois E."/>
            <person name="Grewal S."/>
            <person name="Gyaltsen K."/>
            <person name="Hafez N."/>
            <person name="Hagos B."/>
            <person name="Hall J."/>
            <person name="Henson C."/>
            <person name="Hollinger A."/>
            <person name="Honan T."/>
            <person name="Huard M.D."/>
            <person name="Hughes L."/>
            <person name="Hurhula B."/>
            <person name="Husby M.E."/>
            <person name="Kamat A."/>
            <person name="Kanga B."/>
            <person name="Kashin S."/>
            <person name="Khazanovich D."/>
            <person name="Kisner P."/>
            <person name="Lance K."/>
            <person name="Lara M."/>
            <person name="Lee W."/>
            <person name="Lennon N."/>
            <person name="Letendre F."/>
            <person name="LeVine R."/>
            <person name="Lipovsky A."/>
            <person name="Liu X."/>
            <person name="Liu J."/>
            <person name="Liu S."/>
            <person name="Lokyitsang T."/>
            <person name="Lokyitsang Y."/>
            <person name="Lubonja R."/>
            <person name="Lui A."/>
            <person name="MacDonald P."/>
            <person name="Magnisalis V."/>
            <person name="Maru K."/>
            <person name="Matthews C."/>
            <person name="McCusker W."/>
            <person name="McDonough S."/>
            <person name="Mehta T."/>
            <person name="Meldrim J."/>
            <person name="Meneus L."/>
            <person name="Mihai O."/>
            <person name="Mihalev A."/>
            <person name="Mihova T."/>
            <person name="Mittelman R."/>
            <person name="Mlenga V."/>
            <person name="Montmayeur A."/>
            <person name="Mulrain L."/>
            <person name="Navidi A."/>
            <person name="Naylor J."/>
            <person name="Negash T."/>
            <person name="Nguyen T."/>
            <person name="Nguyen N."/>
            <person name="Nicol R."/>
            <person name="Norbu C."/>
            <person name="Norbu N."/>
            <person name="Novod N."/>
            <person name="O'Neill B."/>
            <person name="Osman S."/>
            <person name="Markiewicz E."/>
            <person name="Oyono O.L."/>
            <person name="Patti C."/>
            <person name="Phunkhang P."/>
            <person name="Pierre F."/>
            <person name="Priest M."/>
            <person name="Raghuraman S."/>
            <person name="Rege F."/>
            <person name="Reyes R."/>
            <person name="Rise C."/>
            <person name="Rogov P."/>
            <person name="Ross K."/>
            <person name="Ryan E."/>
            <person name="Settipalli S."/>
            <person name="Shea T."/>
            <person name="Sherpa N."/>
            <person name="Shi L."/>
            <person name="Shih D."/>
            <person name="Sparrow T."/>
            <person name="Spaulding J."/>
            <person name="Stalker J."/>
            <person name="Stange-Thomann N."/>
            <person name="Stavropoulos S."/>
            <person name="Stone C."/>
            <person name="Strader C."/>
            <person name="Tesfaye S."/>
            <person name="Thomson T."/>
            <person name="Thoulutsang Y."/>
            <person name="Thoulutsang D."/>
            <person name="Topham K."/>
            <person name="Topping I."/>
            <person name="Tsamla T."/>
            <person name="Vassiliev H."/>
            <person name="Vo A."/>
            <person name="Wangchuk T."/>
            <person name="Wangdi T."/>
            <person name="Weiand M."/>
            <person name="Wilkinson J."/>
            <person name="Wilson A."/>
            <person name="Yadav S."/>
            <person name="Young G."/>
            <person name="Yu Q."/>
            <person name="Zembek L."/>
            <person name="Zhong D."/>
            <person name="Zimmer A."/>
            <person name="Zwirko Z."/>
            <person name="Jaffe D.B."/>
            <person name="Alvarez P."/>
            <person name="Brockman W."/>
            <person name="Butler J."/>
            <person name="Chin C."/>
            <person name="Gnerre S."/>
            <person name="Grabherr M."/>
            <person name="Kleber M."/>
            <person name="Mauceli E."/>
            <person name="MacCallum I."/>
        </authorList>
    </citation>
    <scope>NUCLEOTIDE SEQUENCE [LARGE SCALE GENOMIC DNA]</scope>
    <source>
        <strain evidence="2">Rob3c / Tucson 14021-0248.25</strain>
    </source>
</reference>
<evidence type="ECO:0000313" key="2">
    <source>
        <dbReference type="Proteomes" id="UP000001292"/>
    </source>
</evidence>
<dbReference type="EMBL" id="CH480819">
    <property type="protein sequence ID" value="EDW53584.1"/>
    <property type="molecule type" value="Genomic_DNA"/>
</dbReference>
<dbReference type="HOGENOM" id="CLU_3070943_0_0_1"/>
<name>B4HZX7_DROSE</name>
<keyword evidence="2" id="KW-1185">Reference proteome</keyword>
<accession>B4HZX7</accession>
<gene>
    <name evidence="1" type="primary">Dsec\GM12916</name>
    <name evidence="1" type="ORF">Dsec_GM12916</name>
</gene>
<protein>
    <submittedName>
        <fullName evidence="1">GM12916</fullName>
    </submittedName>
</protein>